<accession>A0ABV8K8I1</accession>
<protein>
    <recommendedName>
        <fullName evidence="3">AAA domain-containing protein</fullName>
    </recommendedName>
</protein>
<sequence>MHKQQLVAAVREADYLERLADYIRHSAFGERWQLTAFTNPQALRQYLKSGYPVDLLVAQTAFTPQIEEAGVSCITGLFVPIGHTSGEREIAQFQPLPTLLQSFETLYASGAPGGRGSIRGTKKSAVVTVCSAVSGIGKTTLALRLAQAMGARGNSAFYLNLEQWNASASWLGREGREDALSRLLYTLQSEPEQAAGHLNELKCRHAGLKIDYIPPCPNPEERESMTAELAELLIRAIRESGYYDLLVIDTDGRFDPVTIRAMQASDTLLWMTEPYASSRIKTEMAWAHIKARWGEGAAELARRTKWIAVHPGGTNDEPYAETRVRIDHVLPPAEEGGHGAEPSASPGYRAAIEHILERQLLRARGR</sequence>
<evidence type="ECO:0000313" key="2">
    <source>
        <dbReference type="Proteomes" id="UP001595715"/>
    </source>
</evidence>
<reference evidence="2" key="1">
    <citation type="journal article" date="2019" name="Int. J. Syst. Evol. Microbiol.">
        <title>The Global Catalogue of Microorganisms (GCM) 10K type strain sequencing project: providing services to taxonomists for standard genome sequencing and annotation.</title>
        <authorList>
            <consortium name="The Broad Institute Genomics Platform"/>
            <consortium name="The Broad Institute Genome Sequencing Center for Infectious Disease"/>
            <person name="Wu L."/>
            <person name="Ma J."/>
        </authorList>
    </citation>
    <scope>NUCLEOTIDE SEQUENCE [LARGE SCALE GENOMIC DNA]</scope>
    <source>
        <strain evidence="2">IBRC-M 10987</strain>
    </source>
</reference>
<dbReference type="InterPro" id="IPR050678">
    <property type="entry name" value="DNA_Partitioning_ATPase"/>
</dbReference>
<keyword evidence="2" id="KW-1185">Reference proteome</keyword>
<dbReference type="Proteomes" id="UP001595715">
    <property type="component" value="Unassembled WGS sequence"/>
</dbReference>
<comment type="caution">
    <text evidence="1">The sequence shown here is derived from an EMBL/GenBank/DDBJ whole genome shotgun (WGS) entry which is preliminary data.</text>
</comment>
<proteinExistence type="predicted"/>
<dbReference type="EMBL" id="JBHSAM010000033">
    <property type="protein sequence ID" value="MFC4102291.1"/>
    <property type="molecule type" value="Genomic_DNA"/>
</dbReference>
<evidence type="ECO:0008006" key="3">
    <source>
        <dbReference type="Google" id="ProtNLM"/>
    </source>
</evidence>
<dbReference type="RefSeq" id="WP_377720914.1">
    <property type="nucleotide sequence ID" value="NZ_JBHSAM010000033.1"/>
</dbReference>
<dbReference type="SUPFAM" id="SSF52540">
    <property type="entry name" value="P-loop containing nucleoside triphosphate hydrolases"/>
    <property type="match status" value="1"/>
</dbReference>
<dbReference type="Gene3D" id="3.40.50.10850">
    <property type="entry name" value="Ntrc-like two-domain protein"/>
    <property type="match status" value="1"/>
</dbReference>
<evidence type="ECO:0000313" key="1">
    <source>
        <dbReference type="EMBL" id="MFC4102291.1"/>
    </source>
</evidence>
<dbReference type="PANTHER" id="PTHR13696:SF99">
    <property type="entry name" value="COBYRINIC ACID AC-DIAMIDE SYNTHASE"/>
    <property type="match status" value="1"/>
</dbReference>
<name>A0ABV8K8I1_9BACL</name>
<dbReference type="InterPro" id="IPR027417">
    <property type="entry name" value="P-loop_NTPase"/>
</dbReference>
<dbReference type="Gene3D" id="3.40.50.300">
    <property type="entry name" value="P-loop containing nucleotide triphosphate hydrolases"/>
    <property type="match status" value="1"/>
</dbReference>
<dbReference type="PANTHER" id="PTHR13696">
    <property type="entry name" value="P-LOOP CONTAINING NUCLEOSIDE TRIPHOSPHATE HYDROLASE"/>
    <property type="match status" value="1"/>
</dbReference>
<organism evidence="1 2">
    <name type="scientific">Paenibacillus xanthanilyticus</name>
    <dbReference type="NCBI Taxonomy" id="1783531"/>
    <lineage>
        <taxon>Bacteria</taxon>
        <taxon>Bacillati</taxon>
        <taxon>Bacillota</taxon>
        <taxon>Bacilli</taxon>
        <taxon>Bacillales</taxon>
        <taxon>Paenibacillaceae</taxon>
        <taxon>Paenibacillus</taxon>
    </lineage>
</organism>
<gene>
    <name evidence="1" type="ORF">ACFOZ8_21990</name>
</gene>